<dbReference type="Proteomes" id="UP000008021">
    <property type="component" value="Chromosome 4"/>
</dbReference>
<dbReference type="HOGENOM" id="CLU_1020764_0_0_1"/>
<accession>A0A0E0DFT9</accession>
<evidence type="ECO:0000313" key="2">
    <source>
        <dbReference type="Proteomes" id="UP000008021"/>
    </source>
</evidence>
<organism evidence="1">
    <name type="scientific">Oryza meridionalis</name>
    <dbReference type="NCBI Taxonomy" id="40149"/>
    <lineage>
        <taxon>Eukaryota</taxon>
        <taxon>Viridiplantae</taxon>
        <taxon>Streptophyta</taxon>
        <taxon>Embryophyta</taxon>
        <taxon>Tracheophyta</taxon>
        <taxon>Spermatophyta</taxon>
        <taxon>Magnoliopsida</taxon>
        <taxon>Liliopsida</taxon>
        <taxon>Poales</taxon>
        <taxon>Poaceae</taxon>
        <taxon>BOP clade</taxon>
        <taxon>Oryzoideae</taxon>
        <taxon>Oryzeae</taxon>
        <taxon>Oryzinae</taxon>
        <taxon>Oryza</taxon>
    </lineage>
</organism>
<name>A0A0E0DFT9_9ORYZ</name>
<protein>
    <submittedName>
        <fullName evidence="1">Uncharacterized protein</fullName>
    </submittedName>
</protein>
<dbReference type="AlphaFoldDB" id="A0A0E0DFT9"/>
<dbReference type="Gramene" id="OMERI04G14900.4">
    <property type="protein sequence ID" value="OMERI04G14900.4"/>
    <property type="gene ID" value="OMERI04G14900"/>
</dbReference>
<reference evidence="1" key="1">
    <citation type="submission" date="2015-04" db="UniProtKB">
        <authorList>
            <consortium name="EnsemblPlants"/>
        </authorList>
    </citation>
    <scope>IDENTIFICATION</scope>
</reference>
<keyword evidence="2" id="KW-1185">Reference proteome</keyword>
<proteinExistence type="predicted"/>
<dbReference type="EnsemblPlants" id="OMERI04G14900.4">
    <property type="protein sequence ID" value="OMERI04G14900.4"/>
    <property type="gene ID" value="OMERI04G14900"/>
</dbReference>
<evidence type="ECO:0000313" key="1">
    <source>
        <dbReference type="EnsemblPlants" id="OMERI04G14900.4"/>
    </source>
</evidence>
<reference evidence="1" key="2">
    <citation type="submission" date="2018-05" db="EMBL/GenBank/DDBJ databases">
        <title>OmerRS3 (Oryza meridionalis Reference Sequence Version 3).</title>
        <authorList>
            <person name="Zhang J."/>
            <person name="Kudrna D."/>
            <person name="Lee S."/>
            <person name="Talag J."/>
            <person name="Welchert J."/>
            <person name="Wing R.A."/>
        </authorList>
    </citation>
    <scope>NUCLEOTIDE SEQUENCE [LARGE SCALE GENOMIC DNA]</scope>
    <source>
        <strain evidence="1">cv. OR44</strain>
    </source>
</reference>
<sequence>MPTQTHGLLDHVVSLNTSAAATSVGKMTSSRMESMVACGRRPFHLLTNRSIGSGSSALHHHASKGGAITRSWIRRGYAANASAPSVSLSACTMTSVRFSNGSVPPYSPALYCRLSCEWSSDATKLIALYGIRFVLYSSGNFAFTPANSWIRPPNVSFPDSLCSRTTFKARLMAVYPEVIPSQSSAAAASCFGPNLLVAPLPRSRGGIGFAFSLQRVHGADLLGVDNGLRLCFAGAPLELGLYRRPRVIIRVAIALLRQWGIVGIAVSGRGKQR</sequence>